<evidence type="ECO:0000313" key="3">
    <source>
        <dbReference type="Proteomes" id="UP000719942"/>
    </source>
</evidence>
<feature type="signal peptide" evidence="1">
    <location>
        <begin position="1"/>
        <end position="20"/>
    </location>
</feature>
<protein>
    <recommendedName>
        <fullName evidence="4">Lipoprotein</fullName>
    </recommendedName>
</protein>
<accession>A0ABS7DPB9</accession>
<dbReference type="PROSITE" id="PS51257">
    <property type="entry name" value="PROKAR_LIPOPROTEIN"/>
    <property type="match status" value="1"/>
</dbReference>
<comment type="caution">
    <text evidence="2">The sequence shown here is derived from an EMBL/GenBank/DDBJ whole genome shotgun (WGS) entry which is preliminary data.</text>
</comment>
<sequence>MKISKLATFFLAAALLLSLAACGKKADADVLMREAKTNANAIQNCTATINNTLEFSANNKPFTYQTDSTSVYWAKPFALKSTQTSLLGGVTGSSVSYTVSDSDGVWFYSNAGSGWQKTTAEGIASTPLEQIDILRLFGNVTAQKYVRETTLDSVKVHKIELTFQSEVLRSTIENIVTATGMSKGSQTVVQTLLDSAPAIYGYCYVDEAASQIVRVELDATEAVNQIFQNIDGSGTTVTVSKCEISGNITGIGKAPAVELPADASAAQTVQAAG</sequence>
<feature type="chain" id="PRO_5045762650" description="Lipoprotein" evidence="1">
    <location>
        <begin position="21"/>
        <end position="273"/>
    </location>
</feature>
<dbReference type="EMBL" id="JAGFNZ010000003">
    <property type="protein sequence ID" value="MBW7573038.1"/>
    <property type="molecule type" value="Genomic_DNA"/>
</dbReference>
<evidence type="ECO:0000313" key="2">
    <source>
        <dbReference type="EMBL" id="MBW7573038.1"/>
    </source>
</evidence>
<name>A0ABS7DPB9_9FIRM</name>
<keyword evidence="1" id="KW-0732">Signal</keyword>
<reference evidence="2 3" key="1">
    <citation type="submission" date="2021-03" db="EMBL/GenBank/DDBJ databases">
        <title>Caproiciproducens sp. nov. isolated from feces of cow.</title>
        <authorList>
            <person name="Choi J.-Y."/>
        </authorList>
    </citation>
    <scope>NUCLEOTIDE SEQUENCE [LARGE SCALE GENOMIC DNA]</scope>
    <source>
        <strain evidence="2 3">AGMB10547</strain>
    </source>
</reference>
<dbReference type="Proteomes" id="UP000719942">
    <property type="component" value="Unassembled WGS sequence"/>
</dbReference>
<organism evidence="2 3">
    <name type="scientific">Caproiciproducens faecalis</name>
    <dbReference type="NCBI Taxonomy" id="2820301"/>
    <lineage>
        <taxon>Bacteria</taxon>
        <taxon>Bacillati</taxon>
        <taxon>Bacillota</taxon>
        <taxon>Clostridia</taxon>
        <taxon>Eubacteriales</taxon>
        <taxon>Acutalibacteraceae</taxon>
        <taxon>Caproiciproducens</taxon>
    </lineage>
</organism>
<proteinExistence type="predicted"/>
<evidence type="ECO:0000256" key="1">
    <source>
        <dbReference type="SAM" id="SignalP"/>
    </source>
</evidence>
<keyword evidence="3" id="KW-1185">Reference proteome</keyword>
<dbReference type="Gene3D" id="2.50.20.20">
    <property type="match status" value="1"/>
</dbReference>
<evidence type="ECO:0008006" key="4">
    <source>
        <dbReference type="Google" id="ProtNLM"/>
    </source>
</evidence>
<dbReference type="RefSeq" id="WP_219965443.1">
    <property type="nucleotide sequence ID" value="NZ_JAGFNZ010000003.1"/>
</dbReference>
<gene>
    <name evidence="2" type="ORF">J5W02_09455</name>
</gene>